<dbReference type="InterPro" id="IPR025427">
    <property type="entry name" value="DUF4160"/>
</dbReference>
<dbReference type="Proteomes" id="UP001214201">
    <property type="component" value="Chromosome"/>
</dbReference>
<gene>
    <name evidence="1" type="ORF">K6978_15925</name>
</gene>
<evidence type="ECO:0000313" key="2">
    <source>
        <dbReference type="Proteomes" id="UP001214201"/>
    </source>
</evidence>
<dbReference type="Pfam" id="PF13711">
    <property type="entry name" value="DUF4160"/>
    <property type="match status" value="1"/>
</dbReference>
<protein>
    <submittedName>
        <fullName evidence="1">DUF4160 domain-containing protein</fullName>
    </submittedName>
</protein>
<keyword evidence="2" id="KW-1185">Reference proteome</keyword>
<evidence type="ECO:0000313" key="1">
    <source>
        <dbReference type="EMBL" id="WDM70855.1"/>
    </source>
</evidence>
<sequence>MPTIIRLQNCTITMYAADHQPPHFHVRMRDGREALVMIATLKTLTSSLKARELAEALEWAAGNVPLLNANWQELNP</sequence>
<reference evidence="1 2" key="1">
    <citation type="submission" date="2021-08" db="EMBL/GenBank/DDBJ databases">
        <title>Genome sequences of Xanthomonas cucurbitae isolates from 5 Midwestern US states.</title>
        <authorList>
            <person name="Hind S.R."/>
        </authorList>
    </citation>
    <scope>NUCLEOTIDE SEQUENCE [LARGE SCALE GENOMIC DNA]</scope>
    <source>
        <strain evidence="1 2">OH_261</strain>
    </source>
</reference>
<proteinExistence type="predicted"/>
<dbReference type="RefSeq" id="WP_208800393.1">
    <property type="nucleotide sequence ID" value="NZ_CP033326.1"/>
</dbReference>
<organism evidence="1 2">
    <name type="scientific">Xanthomonas cucurbitae</name>
    <dbReference type="NCBI Taxonomy" id="56453"/>
    <lineage>
        <taxon>Bacteria</taxon>
        <taxon>Pseudomonadati</taxon>
        <taxon>Pseudomonadota</taxon>
        <taxon>Gammaproteobacteria</taxon>
        <taxon>Lysobacterales</taxon>
        <taxon>Lysobacteraceae</taxon>
        <taxon>Xanthomonas</taxon>
    </lineage>
</organism>
<name>A0ABY7YAJ7_9XANT</name>
<dbReference type="EMBL" id="CP082214">
    <property type="protein sequence ID" value="WDM70855.1"/>
    <property type="molecule type" value="Genomic_DNA"/>
</dbReference>
<accession>A0ABY7YAJ7</accession>